<name>A0A9X3BGW1_9BACT</name>
<dbReference type="EMBL" id="JAOTIF010000022">
    <property type="protein sequence ID" value="MCU7551589.1"/>
    <property type="molecule type" value="Genomic_DNA"/>
</dbReference>
<reference evidence="1" key="1">
    <citation type="submission" date="2022-09" db="EMBL/GenBank/DDBJ databases">
        <authorList>
            <person name="Yuan C."/>
            <person name="Ke Z."/>
        </authorList>
    </citation>
    <scope>NUCLEOTIDE SEQUENCE</scope>
    <source>
        <strain evidence="1">LB-8</strain>
    </source>
</reference>
<evidence type="ECO:0008006" key="3">
    <source>
        <dbReference type="Google" id="ProtNLM"/>
    </source>
</evidence>
<dbReference type="Gene3D" id="3.40.50.300">
    <property type="entry name" value="P-loop containing nucleotide triphosphate hydrolases"/>
    <property type="match status" value="1"/>
</dbReference>
<dbReference type="Proteomes" id="UP001155483">
    <property type="component" value="Unassembled WGS sequence"/>
</dbReference>
<dbReference type="RefSeq" id="WP_279299028.1">
    <property type="nucleotide sequence ID" value="NZ_JAOTIF010000022.1"/>
</dbReference>
<protein>
    <recommendedName>
        <fullName evidence="3">DUF3578 domain-containing protein</fullName>
    </recommendedName>
</protein>
<reference evidence="1" key="2">
    <citation type="submission" date="2023-04" db="EMBL/GenBank/DDBJ databases">
        <title>Paracnuella aquatica gen. nov., sp. nov., a member of the family Chitinophagaceae isolated from a hot spring.</title>
        <authorList>
            <person name="Wang C."/>
        </authorList>
    </citation>
    <scope>NUCLEOTIDE SEQUENCE</scope>
    <source>
        <strain evidence="1">LB-8</strain>
    </source>
</reference>
<accession>A0A9X3BGW1</accession>
<dbReference type="SUPFAM" id="SSF52540">
    <property type="entry name" value="P-loop containing nucleoside triphosphate hydrolases"/>
    <property type="match status" value="1"/>
</dbReference>
<evidence type="ECO:0000313" key="1">
    <source>
        <dbReference type="EMBL" id="MCU7551589.1"/>
    </source>
</evidence>
<comment type="caution">
    <text evidence="1">The sequence shown here is derived from an EMBL/GenBank/DDBJ whole genome shotgun (WGS) entry which is preliminary data.</text>
</comment>
<dbReference type="AlphaFoldDB" id="A0A9X3BGW1"/>
<keyword evidence="2" id="KW-1185">Reference proteome</keyword>
<sequence length="644" mass="72482">MVQFNEESILQAIEKIDSQPELRKGRDSFEYDLKFKNKTYPPILVLSEASKILGGTELTLKDFNNSTKSAFKLLNEHGFIVEKKNATEGLTPKVWVEKTIVEDRPDRIEGEYALGKRMWSPTKDKRGANIYGFMREVSEGDIILHLTDNYGFTGVSKVKDKYIEGKGVANSNWEGDAYLVDLKEYVDLVPLPKSKILTEENKKLLLDIKSKHNVFYNSELTLRQGAYITECPKLLFDLINKIYYSENQSYIPYLPFPSSNDVDLQTIQVDAPFQIDAFATDVKAAGLLLNPDIITRFICSLLTKPFVILTGLSGSGKTKLAQAFAKWMSLDDNQICIVPVGADWTNREPLLGFPNALETGKYVLPENGALSLLIEANKPENQHKPYFLILDEMNLSHVERYFADFLSVMESTGSIPLHTQTAEWKDHVPSSIKLPTNLFIVGTVNIDETTYMFSPKVLDRANVIEFRVTRNELETFLDAGGRIDLNLIAGKGAAMAESFLEKASDKNLMQSDPNNINSSLLSFFDELRELGAEFGYRTASEIKRFAAVVNKLEPSWSDEKVIDAAVMQKLLPKVHGSRRKLEDVLKALASICLRDKENIDAVKLEELQESSLDASICRYPLSLEKIARMQRGLVNNGFTSYAEA</sequence>
<evidence type="ECO:0000313" key="2">
    <source>
        <dbReference type="Proteomes" id="UP001155483"/>
    </source>
</evidence>
<dbReference type="InterPro" id="IPR027417">
    <property type="entry name" value="P-loop_NTPase"/>
</dbReference>
<gene>
    <name evidence="1" type="ORF">OCK74_20880</name>
</gene>
<organism evidence="1 2">
    <name type="scientific">Paraflavisolibacter caeni</name>
    <dbReference type="NCBI Taxonomy" id="2982496"/>
    <lineage>
        <taxon>Bacteria</taxon>
        <taxon>Pseudomonadati</taxon>
        <taxon>Bacteroidota</taxon>
        <taxon>Chitinophagia</taxon>
        <taxon>Chitinophagales</taxon>
        <taxon>Chitinophagaceae</taxon>
        <taxon>Paraflavisolibacter</taxon>
    </lineage>
</organism>
<proteinExistence type="predicted"/>